<keyword evidence="2" id="KW-1185">Reference proteome</keyword>
<dbReference type="RefSeq" id="WP_407069524.1">
    <property type="nucleotide sequence ID" value="NZ_JBJJXE010000018.1"/>
</dbReference>
<dbReference type="EMBL" id="JBJJXE010000018">
    <property type="protein sequence ID" value="MFL1733020.1"/>
    <property type="molecule type" value="Genomic_DNA"/>
</dbReference>
<proteinExistence type="predicted"/>
<protein>
    <submittedName>
        <fullName evidence="1">Uncharacterized protein</fullName>
    </submittedName>
</protein>
<comment type="caution">
    <text evidence="1">The sequence shown here is derived from an EMBL/GenBank/DDBJ whole genome shotgun (WGS) entry which is preliminary data.</text>
</comment>
<sequence length="49" mass="5645">MTSIANLDGYLINAFKSDEVDICDDRKIQAHYENPLRIQAWPHSGQKLE</sequence>
<evidence type="ECO:0000313" key="2">
    <source>
        <dbReference type="Proteomes" id="UP001624684"/>
    </source>
</evidence>
<name>A0ABW8UCQ0_9GAMM</name>
<reference evidence="1 2" key="1">
    <citation type="submission" date="2024-11" db="EMBL/GenBank/DDBJ databases">
        <title>First Report of Moraxella oculi in Brazil in an Infectious Bovine Keratoconjunctivitis Outbreak.</title>
        <authorList>
            <person name="Carvalho C.V."/>
            <person name="Domingues R."/>
            <person name="Coutinho C."/>
            <person name="Honorio N.T.B.S."/>
            <person name="Faza D.R.L.R."/>
            <person name="Carvalho W.A."/>
            <person name="Machado A.B.F."/>
            <person name="Martins M.F."/>
            <person name="Gaspar E.B."/>
        </authorList>
    </citation>
    <scope>NUCLEOTIDE SEQUENCE [LARGE SCALE GENOMIC DNA]</scope>
    <source>
        <strain evidence="1 2">2117LE</strain>
    </source>
</reference>
<dbReference type="Proteomes" id="UP001624684">
    <property type="component" value="Unassembled WGS sequence"/>
</dbReference>
<organism evidence="1 2">
    <name type="scientific">Moraxella oculi</name>
    <dbReference type="NCBI Taxonomy" id="2940516"/>
    <lineage>
        <taxon>Bacteria</taxon>
        <taxon>Pseudomonadati</taxon>
        <taxon>Pseudomonadota</taxon>
        <taxon>Gammaproteobacteria</taxon>
        <taxon>Moraxellales</taxon>
        <taxon>Moraxellaceae</taxon>
        <taxon>Moraxella</taxon>
    </lineage>
</organism>
<evidence type="ECO:0000313" key="1">
    <source>
        <dbReference type="EMBL" id="MFL1733020.1"/>
    </source>
</evidence>
<accession>A0ABW8UCQ0</accession>
<gene>
    <name evidence="1" type="ORF">ACJHVH_08510</name>
</gene>